<dbReference type="Pfam" id="PF12710">
    <property type="entry name" value="HAD"/>
    <property type="match status" value="1"/>
</dbReference>
<evidence type="ECO:0000313" key="3">
    <source>
        <dbReference type="Proteomes" id="UP001610563"/>
    </source>
</evidence>
<dbReference type="InterPro" id="IPR036412">
    <property type="entry name" value="HAD-like_sf"/>
</dbReference>
<dbReference type="PANTHER" id="PTHR28181:SF2">
    <property type="entry name" value="PHOSPHORIC MONOESTER HYDROLASE"/>
    <property type="match status" value="1"/>
</dbReference>
<dbReference type="Gene3D" id="3.90.1470.20">
    <property type="match status" value="1"/>
</dbReference>
<evidence type="ECO:0000313" key="2">
    <source>
        <dbReference type="EMBL" id="KAL2782973.1"/>
    </source>
</evidence>
<reference evidence="2 3" key="1">
    <citation type="submission" date="2024-07" db="EMBL/GenBank/DDBJ databases">
        <title>Section-level genome sequencing and comparative genomics of Aspergillus sections Usti and Cavernicolus.</title>
        <authorList>
            <consortium name="Lawrence Berkeley National Laboratory"/>
            <person name="Nybo J.L."/>
            <person name="Vesth T.C."/>
            <person name="Theobald S."/>
            <person name="Frisvad J.C."/>
            <person name="Larsen T.O."/>
            <person name="Kjaerboelling I."/>
            <person name="Rothschild-Mancinelli K."/>
            <person name="Lyhne E.K."/>
            <person name="Kogle M.E."/>
            <person name="Barry K."/>
            <person name="Clum A."/>
            <person name="Na H."/>
            <person name="Ledsgaard L."/>
            <person name="Lin J."/>
            <person name="Lipzen A."/>
            <person name="Kuo A."/>
            <person name="Riley R."/>
            <person name="Mondo S."/>
            <person name="Labutti K."/>
            <person name="Haridas S."/>
            <person name="Pangalinan J."/>
            <person name="Salamov A.A."/>
            <person name="Simmons B.A."/>
            <person name="Magnuson J.K."/>
            <person name="Chen J."/>
            <person name="Drula E."/>
            <person name="Henrissat B."/>
            <person name="Wiebenga A."/>
            <person name="Lubbers R.J."/>
            <person name="Gomes A.C."/>
            <person name="Makela M.R."/>
            <person name="Stajich J."/>
            <person name="Grigoriev I.V."/>
            <person name="Mortensen U.H."/>
            <person name="De Vries R.P."/>
            <person name="Baker S.E."/>
            <person name="Andersen M.R."/>
        </authorList>
    </citation>
    <scope>NUCLEOTIDE SEQUENCE [LARGE SCALE GENOMIC DNA]</scope>
    <source>
        <strain evidence="2 3">CBS 209.92</strain>
    </source>
</reference>
<gene>
    <name evidence="2" type="ORF">BJX66DRAFT_330915</name>
</gene>
<dbReference type="InterPro" id="IPR050849">
    <property type="entry name" value="HAD-like_hydrolase_phosphatase"/>
</dbReference>
<dbReference type="Gene3D" id="3.40.50.1000">
    <property type="entry name" value="HAD superfamily/HAD-like"/>
    <property type="match status" value="1"/>
</dbReference>
<sequence>MVTNTVRDQLPYLKENGRMIFFTDFDGTITLQDTACSLFCTLKVDNYGFGRQTREVLELELLQGKITFREAFRTMLDSVQLPFEKCLQALKENIKFDSHFIAFYHWAKEHEVPIVVLSSGMAPVIQSLLEKLLGDKPENIFVVANDIEPRQGKDKECDHIRKRDWEISFRDNSHFGHDKSLAIRPYRELTSRNRPTLLYAGDGVSDLSAASETDILFAKSGMGLVKHCEREGIPFAPFDTWASVLIAVQAIYEAGNTEDLENVAVTEVG</sequence>
<dbReference type="Proteomes" id="UP001610563">
    <property type="component" value="Unassembled WGS sequence"/>
</dbReference>
<dbReference type="NCBIfam" id="TIGR01489">
    <property type="entry name" value="DKMTPPase-SF"/>
    <property type="match status" value="1"/>
</dbReference>
<protein>
    <submittedName>
        <fullName evidence="2">Phosphoserine phosphatase</fullName>
    </submittedName>
</protein>
<proteinExistence type="predicted"/>
<dbReference type="InterPro" id="IPR023214">
    <property type="entry name" value="HAD_sf"/>
</dbReference>
<dbReference type="SUPFAM" id="SSF56784">
    <property type="entry name" value="HAD-like"/>
    <property type="match status" value="1"/>
</dbReference>
<evidence type="ECO:0000256" key="1">
    <source>
        <dbReference type="ARBA" id="ARBA00022801"/>
    </source>
</evidence>
<keyword evidence="3" id="KW-1185">Reference proteome</keyword>
<organism evidence="2 3">
    <name type="scientific">Aspergillus keveii</name>
    <dbReference type="NCBI Taxonomy" id="714993"/>
    <lineage>
        <taxon>Eukaryota</taxon>
        <taxon>Fungi</taxon>
        <taxon>Dikarya</taxon>
        <taxon>Ascomycota</taxon>
        <taxon>Pezizomycotina</taxon>
        <taxon>Eurotiomycetes</taxon>
        <taxon>Eurotiomycetidae</taxon>
        <taxon>Eurotiales</taxon>
        <taxon>Aspergillaceae</taxon>
        <taxon>Aspergillus</taxon>
        <taxon>Aspergillus subgen. Nidulantes</taxon>
    </lineage>
</organism>
<dbReference type="EMBL" id="JBFTWV010000288">
    <property type="protein sequence ID" value="KAL2782973.1"/>
    <property type="molecule type" value="Genomic_DNA"/>
</dbReference>
<accession>A0ABR4FIB2</accession>
<dbReference type="NCBIfam" id="TIGR01488">
    <property type="entry name" value="HAD-SF-IB"/>
    <property type="match status" value="1"/>
</dbReference>
<dbReference type="PANTHER" id="PTHR28181">
    <property type="entry name" value="UPF0655 PROTEIN YCR015C"/>
    <property type="match status" value="1"/>
</dbReference>
<dbReference type="InterPro" id="IPR006384">
    <property type="entry name" value="HAD_hydro_PyrdxlP_Pase-like"/>
</dbReference>
<comment type="caution">
    <text evidence="2">The sequence shown here is derived from an EMBL/GenBank/DDBJ whole genome shotgun (WGS) entry which is preliminary data.</text>
</comment>
<keyword evidence="1" id="KW-0378">Hydrolase</keyword>
<name>A0ABR4FIB2_9EURO</name>